<dbReference type="PROSITE" id="PS00151">
    <property type="entry name" value="ACYLPHOSPHATASE_2"/>
    <property type="match status" value="1"/>
</dbReference>
<dbReference type="EMBL" id="FQZB01000003">
    <property type="protein sequence ID" value="SHI35884.1"/>
    <property type="molecule type" value="Genomic_DNA"/>
</dbReference>
<evidence type="ECO:0000313" key="9">
    <source>
        <dbReference type="Proteomes" id="UP000184310"/>
    </source>
</evidence>
<evidence type="ECO:0000256" key="5">
    <source>
        <dbReference type="PROSITE-ProRule" id="PRU00520"/>
    </source>
</evidence>
<evidence type="ECO:0000256" key="3">
    <source>
        <dbReference type="ARBA" id="ARBA00015991"/>
    </source>
</evidence>
<dbReference type="PANTHER" id="PTHR47268">
    <property type="entry name" value="ACYLPHOSPHATASE"/>
    <property type="match status" value="1"/>
</dbReference>
<dbReference type="PROSITE" id="PS51160">
    <property type="entry name" value="ACYLPHOSPHATASE_3"/>
    <property type="match status" value="1"/>
</dbReference>
<accession>A0A1M6AH91</accession>
<evidence type="ECO:0000256" key="2">
    <source>
        <dbReference type="ARBA" id="ARBA00012150"/>
    </source>
</evidence>
<dbReference type="GO" id="GO:0003998">
    <property type="term" value="F:acylphosphatase activity"/>
    <property type="evidence" value="ECO:0007669"/>
    <property type="project" value="UniProtKB-EC"/>
</dbReference>
<gene>
    <name evidence="8" type="ORF">SAMN02745163_00084</name>
</gene>
<evidence type="ECO:0000256" key="6">
    <source>
        <dbReference type="RuleBase" id="RU004168"/>
    </source>
</evidence>
<evidence type="ECO:0000256" key="1">
    <source>
        <dbReference type="ARBA" id="ARBA00005614"/>
    </source>
</evidence>
<dbReference type="PANTHER" id="PTHR47268:SF4">
    <property type="entry name" value="ACYLPHOSPHATASE"/>
    <property type="match status" value="1"/>
</dbReference>
<feature type="active site" evidence="5">
    <location>
        <position position="18"/>
    </location>
</feature>
<dbReference type="STRING" id="1121302.SAMN02745163_00084"/>
<proteinExistence type="inferred from homology"/>
<evidence type="ECO:0000313" key="8">
    <source>
        <dbReference type="EMBL" id="SHI35884.1"/>
    </source>
</evidence>
<reference evidence="8 9" key="1">
    <citation type="submission" date="2016-11" db="EMBL/GenBank/DDBJ databases">
        <authorList>
            <person name="Jaros S."/>
            <person name="Januszkiewicz K."/>
            <person name="Wedrychowicz H."/>
        </authorList>
    </citation>
    <scope>NUCLEOTIDE SEQUENCE [LARGE SCALE GENOMIC DNA]</scope>
    <source>
        <strain evidence="8 9">DSM 21758</strain>
    </source>
</reference>
<dbReference type="Proteomes" id="UP000184310">
    <property type="component" value="Unassembled WGS sequence"/>
</dbReference>
<feature type="domain" description="Acylphosphatase-like" evidence="7">
    <location>
        <begin position="3"/>
        <end position="90"/>
    </location>
</feature>
<dbReference type="Pfam" id="PF00708">
    <property type="entry name" value="Acylphosphatase"/>
    <property type="match status" value="1"/>
</dbReference>
<dbReference type="RefSeq" id="WP_072984178.1">
    <property type="nucleotide sequence ID" value="NZ_FQZB01000003.1"/>
</dbReference>
<evidence type="ECO:0000259" key="7">
    <source>
        <dbReference type="PROSITE" id="PS51160"/>
    </source>
</evidence>
<dbReference type="InterPro" id="IPR017968">
    <property type="entry name" value="Acylphosphatase_CS"/>
</dbReference>
<protein>
    <recommendedName>
        <fullName evidence="3 5">acylphosphatase</fullName>
        <ecNumber evidence="2 5">3.6.1.7</ecNumber>
    </recommendedName>
</protein>
<dbReference type="Gene3D" id="3.30.70.100">
    <property type="match status" value="1"/>
</dbReference>
<dbReference type="AlphaFoldDB" id="A0A1M6AH91"/>
<dbReference type="InterPro" id="IPR036046">
    <property type="entry name" value="Acylphosphatase-like_dom_sf"/>
</dbReference>
<comment type="catalytic activity">
    <reaction evidence="4 5">
        <text>an acyl phosphate + H2O = a carboxylate + phosphate + H(+)</text>
        <dbReference type="Rhea" id="RHEA:14965"/>
        <dbReference type="ChEBI" id="CHEBI:15377"/>
        <dbReference type="ChEBI" id="CHEBI:15378"/>
        <dbReference type="ChEBI" id="CHEBI:29067"/>
        <dbReference type="ChEBI" id="CHEBI:43474"/>
        <dbReference type="ChEBI" id="CHEBI:59918"/>
        <dbReference type="EC" id="3.6.1.7"/>
    </reaction>
</comment>
<keyword evidence="5" id="KW-0378">Hydrolase</keyword>
<sequence>MIRKKLIIFGKVQGIGFRFFAQIKATHLSLTGYAKNPENGNVEINIQGESKNIDNFISILRKGNGFSRIDNITETELPIEQCETNFSAKY</sequence>
<dbReference type="InterPro" id="IPR020456">
    <property type="entry name" value="Acylphosphatase"/>
</dbReference>
<feature type="active site" evidence="5">
    <location>
        <position position="36"/>
    </location>
</feature>
<keyword evidence="9" id="KW-1185">Reference proteome</keyword>
<dbReference type="SUPFAM" id="SSF54975">
    <property type="entry name" value="Acylphosphatase/BLUF domain-like"/>
    <property type="match status" value="1"/>
</dbReference>
<organism evidence="8 9">
    <name type="scientific">Clostridium cavendishii DSM 21758</name>
    <dbReference type="NCBI Taxonomy" id="1121302"/>
    <lineage>
        <taxon>Bacteria</taxon>
        <taxon>Bacillati</taxon>
        <taxon>Bacillota</taxon>
        <taxon>Clostridia</taxon>
        <taxon>Eubacteriales</taxon>
        <taxon>Clostridiaceae</taxon>
        <taxon>Clostridium</taxon>
    </lineage>
</organism>
<dbReference type="InterPro" id="IPR001792">
    <property type="entry name" value="Acylphosphatase-like_dom"/>
</dbReference>
<dbReference type="EC" id="3.6.1.7" evidence="2 5"/>
<dbReference type="OrthoDB" id="9808093at2"/>
<evidence type="ECO:0000256" key="4">
    <source>
        <dbReference type="ARBA" id="ARBA00047645"/>
    </source>
</evidence>
<name>A0A1M6AH91_9CLOT</name>
<comment type="similarity">
    <text evidence="1 6">Belongs to the acylphosphatase family.</text>
</comment>